<feature type="domain" description="HTH araC/xylS-type" evidence="3">
    <location>
        <begin position="212"/>
        <end position="310"/>
    </location>
</feature>
<evidence type="ECO:0000256" key="2">
    <source>
        <dbReference type="ARBA" id="ARBA00023163"/>
    </source>
</evidence>
<keyword evidence="2" id="KW-0804">Transcription</keyword>
<protein>
    <submittedName>
        <fullName evidence="4">AraC family transcriptional regulator</fullName>
    </submittedName>
</protein>
<evidence type="ECO:0000313" key="5">
    <source>
        <dbReference type="Proteomes" id="UP000029518"/>
    </source>
</evidence>
<evidence type="ECO:0000256" key="1">
    <source>
        <dbReference type="ARBA" id="ARBA00023015"/>
    </source>
</evidence>
<dbReference type="HOGENOM" id="CLU_000445_100_3_9"/>
<dbReference type="GO" id="GO:0043565">
    <property type="term" value="F:sequence-specific DNA binding"/>
    <property type="evidence" value="ECO:0007669"/>
    <property type="project" value="InterPro"/>
</dbReference>
<dbReference type="Proteomes" id="UP000029518">
    <property type="component" value="Chromosome"/>
</dbReference>
<name>A0A089MXC2_PAEBO</name>
<accession>A0A089MXC2</accession>
<reference evidence="4" key="1">
    <citation type="submission" date="2014-08" db="EMBL/GenBank/DDBJ databases">
        <title>Comparative genomics of the Paenibacillus odorifer group.</title>
        <authorList>
            <person name="den Bakker H.C."/>
            <person name="Tsai Y.-C.Y.-C."/>
            <person name="Martin N."/>
            <person name="Korlach J."/>
            <person name="Wiedmann M."/>
        </authorList>
    </citation>
    <scope>NUCLEOTIDE SEQUENCE [LARGE SCALE GENOMIC DNA]</scope>
    <source>
        <strain evidence="4">DSM 13188</strain>
    </source>
</reference>
<dbReference type="EMBL" id="CP009285">
    <property type="protein sequence ID" value="AIQ61049.1"/>
    <property type="molecule type" value="Genomic_DNA"/>
</dbReference>
<dbReference type="PROSITE" id="PS01124">
    <property type="entry name" value="HTH_ARAC_FAMILY_2"/>
    <property type="match status" value="1"/>
</dbReference>
<dbReference type="InterPro" id="IPR009057">
    <property type="entry name" value="Homeodomain-like_sf"/>
</dbReference>
<dbReference type="Gene3D" id="1.10.10.60">
    <property type="entry name" value="Homeodomain-like"/>
    <property type="match status" value="2"/>
</dbReference>
<dbReference type="PANTHER" id="PTHR43436">
    <property type="entry name" value="ARAC-FAMILY TRANSCRIPTIONAL REGULATOR"/>
    <property type="match status" value="1"/>
</dbReference>
<keyword evidence="1" id="KW-0805">Transcription regulation</keyword>
<dbReference type="Pfam" id="PF06719">
    <property type="entry name" value="AraC_N"/>
    <property type="match status" value="1"/>
</dbReference>
<dbReference type="Pfam" id="PF12833">
    <property type="entry name" value="HTH_18"/>
    <property type="match status" value="1"/>
</dbReference>
<dbReference type="AlphaFoldDB" id="A0A089MXC2"/>
<dbReference type="SMART" id="SM00342">
    <property type="entry name" value="HTH_ARAC"/>
    <property type="match status" value="1"/>
</dbReference>
<dbReference type="KEGG" id="pbd:PBOR_32180"/>
<dbReference type="PANTHER" id="PTHR43436:SF1">
    <property type="entry name" value="TRANSCRIPTIONAL REGULATORY PROTEIN"/>
    <property type="match status" value="1"/>
</dbReference>
<proteinExistence type="predicted"/>
<keyword evidence="5" id="KW-1185">Reference proteome</keyword>
<dbReference type="InterPro" id="IPR009594">
    <property type="entry name" value="Tscrpt_reg_HTH_AraC_N"/>
</dbReference>
<evidence type="ECO:0000313" key="4">
    <source>
        <dbReference type="EMBL" id="AIQ61049.1"/>
    </source>
</evidence>
<gene>
    <name evidence="4" type="ORF">PBOR_32180</name>
</gene>
<sequence>MRIQDEYAVTTLSGAAEGSLDAETARLARLISSHTPHDGTFIQRIPGLYISRYSRIDTDTVKTFYSTSLIIVAQGAKNITIGQEVYHFNKLRMILLPVALPVAMQLTEASSAEPYLAVRLELDPQRISEWVLKLYPQGLPPVRQMSTGYIADANLSLVNAVTRLVECLQQPADAELLAPLVLDEILLRVLRSPIGAQVVEMGFAESDVQRVAKGIAWLREHFSEQMKVAELAELVHMSASAFHVHFKSVTSMSPLQYQKALRLHEARRLMLTGPMDATTACRLVGYVSDSQFSRDYRRFFGSPPSRDIARLRQQPTRSE</sequence>
<dbReference type="InterPro" id="IPR018060">
    <property type="entry name" value="HTH_AraC"/>
</dbReference>
<dbReference type="OrthoDB" id="34150at2"/>
<dbReference type="SUPFAM" id="SSF46689">
    <property type="entry name" value="Homeodomain-like"/>
    <property type="match status" value="2"/>
</dbReference>
<dbReference type="GO" id="GO:0003700">
    <property type="term" value="F:DNA-binding transcription factor activity"/>
    <property type="evidence" value="ECO:0007669"/>
    <property type="project" value="InterPro"/>
</dbReference>
<organism evidence="4 5">
    <name type="scientific">Paenibacillus borealis</name>
    <dbReference type="NCBI Taxonomy" id="160799"/>
    <lineage>
        <taxon>Bacteria</taxon>
        <taxon>Bacillati</taxon>
        <taxon>Bacillota</taxon>
        <taxon>Bacilli</taxon>
        <taxon>Bacillales</taxon>
        <taxon>Paenibacillaceae</taxon>
        <taxon>Paenibacillus</taxon>
    </lineage>
</organism>
<evidence type="ECO:0000259" key="3">
    <source>
        <dbReference type="PROSITE" id="PS01124"/>
    </source>
</evidence>